<comment type="subcellular location">
    <subcellularLocation>
        <location evidence="1">Virion</location>
    </subcellularLocation>
</comment>
<feature type="domain" description="Phage capsid-like C-terminal" evidence="4">
    <location>
        <begin position="144"/>
        <end position="433"/>
    </location>
</feature>
<dbReference type="Proteomes" id="UP000255365">
    <property type="component" value="Unassembled WGS sequence"/>
</dbReference>
<protein>
    <submittedName>
        <fullName evidence="5">HK97 family phage major capsid protein</fullName>
    </submittedName>
</protein>
<dbReference type="InterPro" id="IPR024455">
    <property type="entry name" value="Phage_capsid"/>
</dbReference>
<dbReference type="EMBL" id="QRAV01000007">
    <property type="protein sequence ID" value="RDL19971.1"/>
    <property type="molecule type" value="Genomic_DNA"/>
</dbReference>
<dbReference type="NCBIfam" id="TIGR01554">
    <property type="entry name" value="major_cap_HK97"/>
    <property type="match status" value="1"/>
</dbReference>
<keyword evidence="2" id="KW-0175">Coiled coil</keyword>
<proteinExistence type="predicted"/>
<comment type="caution">
    <text evidence="5">The sequence shown here is derived from an EMBL/GenBank/DDBJ whole genome shotgun (WGS) entry which is preliminary data.</text>
</comment>
<evidence type="ECO:0000313" key="5">
    <source>
        <dbReference type="EMBL" id="RDL19971.1"/>
    </source>
</evidence>
<sequence>MSQVLQLRSERAKLNESIQALAKLESAGENLTADQLAQFTDLETQFNALTDKISRAEQAERIAATSAVPVSESAQGRTGPPQGRAHGHIHGGGPAEAPGVRMAQMVRLLAAAGGNQHQAAQMAQQGGFSTDVAMALSTVTPGAGGVLVPQNFATEIIEALRPMSVVRKMGARSLPLNNGNLTQPRITGNTVVTYIGTETDIPITGMTFADTKLSAKKAAAIVPISNDLIANAGVSPRTDDIVVEDLAVSMGLSEDLHFIRADGSGSLPKGMRYWAQPFNILPAPAVDTLTLEKIDLFCGGMMLRLETANVMMKACGWLMHPRVLRWLQSLRDGNGNKAYPEIEQGLFKGYPVGLSNQIPVNLGAGGDETEFYFVNFADMMIGEDMDLTISFSNEASYKDAEGNMVSAFQRDQTLVKVIAKHDFGPRHVECIVVAINVKWGAGM</sequence>
<evidence type="ECO:0000256" key="1">
    <source>
        <dbReference type="ARBA" id="ARBA00004328"/>
    </source>
</evidence>
<dbReference type="InterPro" id="IPR054612">
    <property type="entry name" value="Phage_capsid-like_C"/>
</dbReference>
<feature type="region of interest" description="Disordered" evidence="3">
    <location>
        <begin position="64"/>
        <end position="93"/>
    </location>
</feature>
<dbReference type="Gene3D" id="3.30.2400.10">
    <property type="entry name" value="Major capsid protein gp5"/>
    <property type="match status" value="1"/>
</dbReference>
<accession>A0A370SK12</accession>
<dbReference type="AlphaFoldDB" id="A0A370SK12"/>
<gene>
    <name evidence="5" type="ORF">DEU51_107112</name>
</gene>
<evidence type="ECO:0000259" key="4">
    <source>
        <dbReference type="Pfam" id="PF05065"/>
    </source>
</evidence>
<dbReference type="Gene3D" id="3.30.2320.10">
    <property type="entry name" value="hypothetical protein PF0899 domain"/>
    <property type="match status" value="1"/>
</dbReference>
<evidence type="ECO:0000256" key="2">
    <source>
        <dbReference type="SAM" id="Coils"/>
    </source>
</evidence>
<evidence type="ECO:0000256" key="3">
    <source>
        <dbReference type="SAM" id="MobiDB-lite"/>
    </source>
</evidence>
<name>A0A370SK12_PSEJE</name>
<evidence type="ECO:0000313" key="6">
    <source>
        <dbReference type="Proteomes" id="UP000255365"/>
    </source>
</evidence>
<organism evidence="5 6">
    <name type="scientific">Pseudomonas jessenii</name>
    <dbReference type="NCBI Taxonomy" id="77298"/>
    <lineage>
        <taxon>Bacteria</taxon>
        <taxon>Pseudomonadati</taxon>
        <taxon>Pseudomonadota</taxon>
        <taxon>Gammaproteobacteria</taxon>
        <taxon>Pseudomonadales</taxon>
        <taxon>Pseudomonadaceae</taxon>
        <taxon>Pseudomonas</taxon>
    </lineage>
</organism>
<dbReference type="SUPFAM" id="SSF56563">
    <property type="entry name" value="Major capsid protein gp5"/>
    <property type="match status" value="1"/>
</dbReference>
<reference evidence="5 6" key="1">
    <citation type="submission" date="2018-07" db="EMBL/GenBank/DDBJ databases">
        <title>Genome sequencing of rice bacterial endophytes.</title>
        <authorList>
            <person name="Venturi V."/>
        </authorList>
    </citation>
    <scope>NUCLEOTIDE SEQUENCE [LARGE SCALE GENOMIC DNA]</scope>
    <source>
        <strain evidence="5 6">E2333</strain>
    </source>
</reference>
<feature type="coiled-coil region" evidence="2">
    <location>
        <begin position="4"/>
        <end position="59"/>
    </location>
</feature>
<dbReference type="Pfam" id="PF05065">
    <property type="entry name" value="Phage_capsid"/>
    <property type="match status" value="1"/>
</dbReference>
<dbReference type="RefSeq" id="WP_115146962.1">
    <property type="nucleotide sequence ID" value="NZ_QRAV01000007.1"/>
</dbReference>